<dbReference type="GO" id="GO:0017004">
    <property type="term" value="P:cytochrome complex assembly"/>
    <property type="evidence" value="ECO:0007669"/>
    <property type="project" value="UniProtKB-KW"/>
</dbReference>
<feature type="transmembrane region" description="Helical" evidence="8">
    <location>
        <begin position="135"/>
        <end position="159"/>
    </location>
</feature>
<comment type="subcellular location">
    <subcellularLocation>
        <location evidence="1">Membrane</location>
        <topology evidence="1">Multi-pass membrane protein</topology>
    </subcellularLocation>
</comment>
<comment type="similarity">
    <text evidence="2">Belongs to the CcmB/CycW/HelB family.</text>
</comment>
<keyword evidence="7 8" id="KW-0472">Membrane</keyword>
<evidence type="ECO:0000256" key="8">
    <source>
        <dbReference type="SAM" id="Phobius"/>
    </source>
</evidence>
<evidence type="ECO:0000256" key="7">
    <source>
        <dbReference type="ARBA" id="ARBA00023136"/>
    </source>
</evidence>
<sequence>MRIRWCRLFHEVWILFKKDLLQEFRSKAAINAIFLFSIVTLTAVSYSIGSHAISDFILAALLWIVIVFSALSAFSHIFLKEEEAQTADTLKLIAQPTPIFLSKWLFNTLLLTLLLMVIVPLFVGVFNFQVKNMPLLLLSIFLGDIGLASGGTIVAALIAKASRRGALFSVLSFPILLPVMVVGISAAQIAFTQEGSPLFPSEITALFAYDVVLFTTSLMLFDFIWND</sequence>
<gene>
    <name evidence="9" type="ORF">ENJ15_03945</name>
</gene>
<reference evidence="9" key="1">
    <citation type="journal article" date="2020" name="mSystems">
        <title>Genome- and Community-Level Interaction Insights into Carbon Utilization and Element Cycling Functions of Hydrothermarchaeota in Hydrothermal Sediment.</title>
        <authorList>
            <person name="Zhou Z."/>
            <person name="Liu Y."/>
            <person name="Xu W."/>
            <person name="Pan J."/>
            <person name="Luo Z.H."/>
            <person name="Li M."/>
        </authorList>
    </citation>
    <scope>NUCLEOTIDE SEQUENCE [LARGE SCALE GENOMIC DNA]</scope>
    <source>
        <strain evidence="9">HyVt-460</strain>
    </source>
</reference>
<dbReference type="PANTHER" id="PTHR30070:SF1">
    <property type="entry name" value="CYTOCHROME C BIOGENESIS B-RELATED"/>
    <property type="match status" value="1"/>
</dbReference>
<protein>
    <submittedName>
        <fullName evidence="9">ABC transporter permease</fullName>
    </submittedName>
</protein>
<feature type="transmembrane region" description="Helical" evidence="8">
    <location>
        <begin position="28"/>
        <end position="48"/>
    </location>
</feature>
<organism evidence="9">
    <name type="scientific">Caldithrix abyssi</name>
    <dbReference type="NCBI Taxonomy" id="187145"/>
    <lineage>
        <taxon>Bacteria</taxon>
        <taxon>Pseudomonadati</taxon>
        <taxon>Calditrichota</taxon>
        <taxon>Calditrichia</taxon>
        <taxon>Calditrichales</taxon>
        <taxon>Calditrichaceae</taxon>
        <taxon>Caldithrix</taxon>
    </lineage>
</organism>
<accession>A0A7V5RP38</accession>
<dbReference type="PRINTS" id="PR01414">
    <property type="entry name" value="CCMBBIOGNSIS"/>
</dbReference>
<feature type="transmembrane region" description="Helical" evidence="8">
    <location>
        <begin position="203"/>
        <end position="225"/>
    </location>
</feature>
<keyword evidence="3" id="KW-0813">Transport</keyword>
<keyword evidence="4 8" id="KW-0812">Transmembrane</keyword>
<keyword evidence="5" id="KW-0201">Cytochrome c-type biogenesis</keyword>
<dbReference type="GO" id="GO:1903607">
    <property type="term" value="P:cytochrome c biosynthetic process"/>
    <property type="evidence" value="ECO:0007669"/>
    <property type="project" value="TreeGrafter"/>
</dbReference>
<evidence type="ECO:0000256" key="5">
    <source>
        <dbReference type="ARBA" id="ARBA00022748"/>
    </source>
</evidence>
<dbReference type="GO" id="GO:0005886">
    <property type="term" value="C:plasma membrane"/>
    <property type="evidence" value="ECO:0007669"/>
    <property type="project" value="TreeGrafter"/>
</dbReference>
<dbReference type="Pfam" id="PF03379">
    <property type="entry name" value="CcmB"/>
    <property type="match status" value="1"/>
</dbReference>
<evidence type="ECO:0000256" key="4">
    <source>
        <dbReference type="ARBA" id="ARBA00022692"/>
    </source>
</evidence>
<dbReference type="EMBL" id="DRLI01000151">
    <property type="protein sequence ID" value="HHM02141.1"/>
    <property type="molecule type" value="Genomic_DNA"/>
</dbReference>
<feature type="transmembrane region" description="Helical" evidence="8">
    <location>
        <begin position="60"/>
        <end position="79"/>
    </location>
</feature>
<dbReference type="PANTHER" id="PTHR30070">
    <property type="entry name" value="HEME EXPORTER PROTEIN B"/>
    <property type="match status" value="1"/>
</dbReference>
<dbReference type="InterPro" id="IPR003544">
    <property type="entry name" value="Cyt_c_biogenesis_CcmB"/>
</dbReference>
<dbReference type="Proteomes" id="UP000885771">
    <property type="component" value="Unassembled WGS sequence"/>
</dbReference>
<name>A0A7V5RP38_CALAY</name>
<evidence type="ECO:0000256" key="2">
    <source>
        <dbReference type="ARBA" id="ARBA00010544"/>
    </source>
</evidence>
<comment type="caution">
    <text evidence="9">The sequence shown here is derived from an EMBL/GenBank/DDBJ whole genome shotgun (WGS) entry which is preliminary data.</text>
</comment>
<keyword evidence="6 8" id="KW-1133">Transmembrane helix</keyword>
<proteinExistence type="inferred from homology"/>
<dbReference type="AlphaFoldDB" id="A0A7V5RP38"/>
<evidence type="ECO:0000256" key="3">
    <source>
        <dbReference type="ARBA" id="ARBA00022448"/>
    </source>
</evidence>
<dbReference type="GO" id="GO:0015232">
    <property type="term" value="F:heme transmembrane transporter activity"/>
    <property type="evidence" value="ECO:0007669"/>
    <property type="project" value="InterPro"/>
</dbReference>
<feature type="transmembrane region" description="Helical" evidence="8">
    <location>
        <begin position="166"/>
        <end position="191"/>
    </location>
</feature>
<evidence type="ECO:0000256" key="6">
    <source>
        <dbReference type="ARBA" id="ARBA00022989"/>
    </source>
</evidence>
<evidence type="ECO:0000256" key="1">
    <source>
        <dbReference type="ARBA" id="ARBA00004141"/>
    </source>
</evidence>
<evidence type="ECO:0000313" key="9">
    <source>
        <dbReference type="EMBL" id="HHM02141.1"/>
    </source>
</evidence>
<feature type="transmembrane region" description="Helical" evidence="8">
    <location>
        <begin position="100"/>
        <end position="123"/>
    </location>
</feature>